<gene>
    <name evidence="2" type="ORF">N7G274_009038</name>
</gene>
<dbReference type="Proteomes" id="UP001590950">
    <property type="component" value="Unassembled WGS sequence"/>
</dbReference>
<organism evidence="2 3">
    <name type="scientific">Stereocaulon virgatum</name>
    <dbReference type="NCBI Taxonomy" id="373712"/>
    <lineage>
        <taxon>Eukaryota</taxon>
        <taxon>Fungi</taxon>
        <taxon>Dikarya</taxon>
        <taxon>Ascomycota</taxon>
        <taxon>Pezizomycotina</taxon>
        <taxon>Lecanoromycetes</taxon>
        <taxon>OSLEUM clade</taxon>
        <taxon>Lecanoromycetidae</taxon>
        <taxon>Lecanorales</taxon>
        <taxon>Lecanorineae</taxon>
        <taxon>Stereocaulaceae</taxon>
        <taxon>Stereocaulon</taxon>
    </lineage>
</organism>
<name>A0ABR3ZZG8_9LECA</name>
<reference evidence="2 3" key="1">
    <citation type="submission" date="2024-09" db="EMBL/GenBank/DDBJ databases">
        <title>Rethinking Asexuality: The Enigmatic Case of Functional Sexual Genes in Lepraria (Stereocaulaceae).</title>
        <authorList>
            <person name="Doellman M."/>
            <person name="Sun Y."/>
            <person name="Barcenas-Pena A."/>
            <person name="Lumbsch H.T."/>
            <person name="Grewe F."/>
        </authorList>
    </citation>
    <scope>NUCLEOTIDE SEQUENCE [LARGE SCALE GENOMIC DNA]</scope>
    <source>
        <strain evidence="2 3">Mercado 3170</strain>
    </source>
</reference>
<keyword evidence="3" id="KW-1185">Reference proteome</keyword>
<feature type="compositionally biased region" description="Low complexity" evidence="1">
    <location>
        <begin position="60"/>
        <end position="71"/>
    </location>
</feature>
<dbReference type="EMBL" id="JBEFKJ010000034">
    <property type="protein sequence ID" value="KAL2038091.1"/>
    <property type="molecule type" value="Genomic_DNA"/>
</dbReference>
<proteinExistence type="predicted"/>
<feature type="compositionally biased region" description="Basic and acidic residues" evidence="1">
    <location>
        <begin position="74"/>
        <end position="92"/>
    </location>
</feature>
<feature type="region of interest" description="Disordered" evidence="1">
    <location>
        <begin position="40"/>
        <end position="92"/>
    </location>
</feature>
<evidence type="ECO:0000313" key="3">
    <source>
        <dbReference type="Proteomes" id="UP001590950"/>
    </source>
</evidence>
<sequence>MTAMQVDLNEQSDTLLENLCIERRQTEARLVMLEAARPITIAALPTTSGADSPTDRDPVASGEASTTSASGNLARKDSAHGKGTKKPEWNGP</sequence>
<accession>A0ABR3ZZG8</accession>
<comment type="caution">
    <text evidence="2">The sequence shown here is derived from an EMBL/GenBank/DDBJ whole genome shotgun (WGS) entry which is preliminary data.</text>
</comment>
<evidence type="ECO:0000256" key="1">
    <source>
        <dbReference type="SAM" id="MobiDB-lite"/>
    </source>
</evidence>
<protein>
    <submittedName>
        <fullName evidence="2">Uncharacterized protein</fullName>
    </submittedName>
</protein>
<evidence type="ECO:0000313" key="2">
    <source>
        <dbReference type="EMBL" id="KAL2038091.1"/>
    </source>
</evidence>